<feature type="compositionally biased region" description="Pro residues" evidence="8">
    <location>
        <begin position="271"/>
        <end position="280"/>
    </location>
</feature>
<dbReference type="GO" id="GO:0005737">
    <property type="term" value="C:cytoplasm"/>
    <property type="evidence" value="ECO:0007669"/>
    <property type="project" value="TreeGrafter"/>
</dbReference>
<evidence type="ECO:0000256" key="1">
    <source>
        <dbReference type="ARBA" id="ARBA00004123"/>
    </source>
</evidence>
<comment type="caution">
    <text evidence="11">The sequence shown here is derived from an EMBL/GenBank/DDBJ whole genome shotgun (WGS) entry which is preliminary data.</text>
</comment>
<evidence type="ECO:0000256" key="3">
    <source>
        <dbReference type="ARBA" id="ARBA00022553"/>
    </source>
</evidence>
<keyword evidence="3" id="KW-0597">Phosphoprotein</keyword>
<evidence type="ECO:0000313" key="11">
    <source>
        <dbReference type="EMBL" id="KAJ8279992.1"/>
    </source>
</evidence>
<dbReference type="OrthoDB" id="437889at2759"/>
<dbReference type="Gene3D" id="1.10.555.10">
    <property type="entry name" value="Rho GTPase activation protein"/>
    <property type="match status" value="1"/>
</dbReference>
<protein>
    <recommendedName>
        <fullName evidence="7">Rho GTPase-activating protein 39</fullName>
    </recommendedName>
</protein>
<dbReference type="SMART" id="SM00139">
    <property type="entry name" value="MyTH4"/>
    <property type="match status" value="1"/>
</dbReference>
<dbReference type="Pfam" id="PF00784">
    <property type="entry name" value="MyTH4"/>
    <property type="match status" value="1"/>
</dbReference>
<dbReference type="GO" id="GO:0005634">
    <property type="term" value="C:nucleus"/>
    <property type="evidence" value="ECO:0007669"/>
    <property type="project" value="UniProtKB-SubCell"/>
</dbReference>
<evidence type="ECO:0000256" key="5">
    <source>
        <dbReference type="ARBA" id="ARBA00022990"/>
    </source>
</evidence>
<dbReference type="PANTHER" id="PTHR45876:SF1">
    <property type="entry name" value="RHO GTPASE-ACTIVATING PROTEIN 39"/>
    <property type="match status" value="1"/>
</dbReference>
<sequence>MSPEKVCRPSRPAPDQDQEGGGRPLLLSPPQAGLREGTFLGGASWVGGAGRGENEMAFGKECFLLQWVEIIEPRTRERMYANLLTGECVWDARRACASSARGEPVVELFDPNTSRFYYYSAASQRTVWHRPQGCDIIPLAKLQTLKQNCDSPRRVSADNSPAHSAAHSQEGSTSSSLDQELAERERGRERGGGERSCARKPDTCKTRNPSKSGRTSPFRWNTGSKERMLIKVTDREPSFLAHQGNGFSSCEGGVGGVGTSSRSRRSSGNAPPDPDSPPLFYPDRRQSPFLKRAELSGSPLLGGGAHRRSSADSQPPSPRYAYEPPLYEEPPSEYQPPPIYEEPPTDAHCGPYGSAKAQPPPRKPSSSSSSSSSHFHSPKQSHSPYQQLVLTKQKPGEKGLEYSPAGREYVKQLVYVEQSGPGPRFKTADRLLRSGYAGPFGGGYTLQHSQSLIRDPRGLLEYLGEAGEAGMCWSSGGQHDSLPASAANANRKRKTRKPGPPPEGPGPCGRPGAGAASRGRARGPEAVLAQARLAWEAQQDGYESDGALPPPLPGPVVRAFSEDEALAMQEGHWKRSNLERLGFPQALLEKSLSVQTNLASPEPYLHPSQSEDLGACAQFEASRNARNMMPSASCGVFPEFTLRKPSSETDIQNWASKHFNKHTQGLFRRKVSIANMLAWSSEAIRKPMIVTADRAVKKEAVEIFRLVQMYMGDRRTRADPTAAALEVVGKGWTCPGLRDELYIQLCRQTTENFRYDSLERGWELMAVCLFFFPPTPRFHSYLEGYIYRHMDPLNDTKGVAISSYAKYCYRKLQKAALTGAKKLLLEVMALQKERYPDRELPWVQTRLSEEVLGLNGDQTEGIFRVPGDIDEVNALKLQVDQWKVPTGLEDPHIPASLLKLWYRELEEPLIPHEFYEECITHYDSPEAAVKVVLGLPRINKLVLCYLIRFLQVFAQPVNVAVTKMDINNLAMVMAPNCLRCQSDDPRIIFENTRKEMSFIRALVQRLDTSFMEGLL</sequence>
<evidence type="ECO:0000256" key="7">
    <source>
        <dbReference type="ARBA" id="ARBA00070269"/>
    </source>
</evidence>
<feature type="region of interest" description="Disordered" evidence="8">
    <location>
        <begin position="474"/>
        <end position="525"/>
    </location>
</feature>
<feature type="compositionally biased region" description="Basic and acidic residues" evidence="8">
    <location>
        <begin position="282"/>
        <end position="294"/>
    </location>
</feature>
<feature type="compositionally biased region" description="Basic and acidic residues" evidence="8">
    <location>
        <begin position="224"/>
        <end position="237"/>
    </location>
</feature>
<feature type="compositionally biased region" description="Polar residues" evidence="8">
    <location>
        <begin position="157"/>
        <end position="178"/>
    </location>
</feature>
<dbReference type="EMBL" id="JAFJMO010000004">
    <property type="protein sequence ID" value="KAJ8279992.1"/>
    <property type="molecule type" value="Genomic_DNA"/>
</dbReference>
<keyword evidence="4" id="KW-0677">Repeat</keyword>
<dbReference type="InterPro" id="IPR000857">
    <property type="entry name" value="MyTH4_dom"/>
</dbReference>
<dbReference type="SMART" id="SM00324">
    <property type="entry name" value="RhoGAP"/>
    <property type="match status" value="1"/>
</dbReference>
<dbReference type="FunFam" id="2.20.70.10:FF:000022">
    <property type="entry name" value="Rho GTPase activating protein 39"/>
    <property type="match status" value="1"/>
</dbReference>
<feature type="compositionally biased region" description="Low complexity" evidence="8">
    <location>
        <begin position="364"/>
        <end position="384"/>
    </location>
</feature>
<organism evidence="11 12">
    <name type="scientific">Conger conger</name>
    <name type="common">Conger eel</name>
    <name type="synonym">Muraena conger</name>
    <dbReference type="NCBI Taxonomy" id="82655"/>
    <lineage>
        <taxon>Eukaryota</taxon>
        <taxon>Metazoa</taxon>
        <taxon>Chordata</taxon>
        <taxon>Craniata</taxon>
        <taxon>Vertebrata</taxon>
        <taxon>Euteleostomi</taxon>
        <taxon>Actinopterygii</taxon>
        <taxon>Neopterygii</taxon>
        <taxon>Teleostei</taxon>
        <taxon>Anguilliformes</taxon>
        <taxon>Congridae</taxon>
        <taxon>Conger</taxon>
    </lineage>
</organism>
<dbReference type="Proteomes" id="UP001152803">
    <property type="component" value="Unassembled WGS sequence"/>
</dbReference>
<dbReference type="GO" id="GO:0005856">
    <property type="term" value="C:cytoskeleton"/>
    <property type="evidence" value="ECO:0007669"/>
    <property type="project" value="InterPro"/>
</dbReference>
<dbReference type="InterPro" id="IPR000198">
    <property type="entry name" value="RhoGAP_dom"/>
</dbReference>
<dbReference type="SUPFAM" id="SSF48350">
    <property type="entry name" value="GTPase activation domain, GAP"/>
    <property type="match status" value="1"/>
</dbReference>
<dbReference type="AlphaFoldDB" id="A0A9Q1I2P3"/>
<name>A0A9Q1I2P3_CONCO</name>
<dbReference type="FunFam" id="1.25.40.530:FF:000003">
    <property type="entry name" value="Rho GTPase-activating protein 39"/>
    <property type="match status" value="1"/>
</dbReference>
<feature type="domain" description="Rho-GAP" evidence="9">
    <location>
        <begin position="823"/>
        <end position="1010"/>
    </location>
</feature>
<dbReference type="InterPro" id="IPR038185">
    <property type="entry name" value="MyTH4_dom_sf"/>
</dbReference>
<feature type="compositionally biased region" description="Polar residues" evidence="8">
    <location>
        <begin position="206"/>
        <end position="223"/>
    </location>
</feature>
<keyword evidence="2" id="KW-0343">GTPase activation</keyword>
<dbReference type="PROSITE" id="PS50238">
    <property type="entry name" value="RHOGAP"/>
    <property type="match status" value="1"/>
</dbReference>
<dbReference type="FunFam" id="1.10.555.10:FF:000011">
    <property type="entry name" value="Rho GTPase-activating protein 39"/>
    <property type="match status" value="1"/>
</dbReference>
<feature type="region of interest" description="Disordered" evidence="8">
    <location>
        <begin position="150"/>
        <end position="404"/>
    </location>
</feature>
<feature type="region of interest" description="Disordered" evidence="8">
    <location>
        <begin position="1"/>
        <end position="28"/>
    </location>
</feature>
<keyword evidence="12" id="KW-1185">Reference proteome</keyword>
<evidence type="ECO:0000259" key="9">
    <source>
        <dbReference type="PROSITE" id="PS50238"/>
    </source>
</evidence>
<proteinExistence type="predicted"/>
<evidence type="ECO:0000256" key="4">
    <source>
        <dbReference type="ARBA" id="ARBA00022737"/>
    </source>
</evidence>
<gene>
    <name evidence="11" type="ORF">COCON_G00070580</name>
</gene>
<dbReference type="GO" id="GO:0007165">
    <property type="term" value="P:signal transduction"/>
    <property type="evidence" value="ECO:0007669"/>
    <property type="project" value="InterPro"/>
</dbReference>
<evidence type="ECO:0000256" key="2">
    <source>
        <dbReference type="ARBA" id="ARBA00022468"/>
    </source>
</evidence>
<dbReference type="Gene3D" id="1.25.40.530">
    <property type="entry name" value="MyTH4 domain"/>
    <property type="match status" value="1"/>
</dbReference>
<keyword evidence="6" id="KW-0539">Nucleus</keyword>
<feature type="compositionally biased region" description="Basic and acidic residues" evidence="8">
    <location>
        <begin position="181"/>
        <end position="205"/>
    </location>
</feature>
<reference evidence="11" key="1">
    <citation type="journal article" date="2023" name="Science">
        <title>Genome structures resolve the early diversification of teleost fishes.</title>
        <authorList>
            <person name="Parey E."/>
            <person name="Louis A."/>
            <person name="Montfort J."/>
            <person name="Bouchez O."/>
            <person name="Roques C."/>
            <person name="Iampietro C."/>
            <person name="Lluch J."/>
            <person name="Castinel A."/>
            <person name="Donnadieu C."/>
            <person name="Desvignes T."/>
            <person name="Floi Bucao C."/>
            <person name="Jouanno E."/>
            <person name="Wen M."/>
            <person name="Mejri S."/>
            <person name="Dirks R."/>
            <person name="Jansen H."/>
            <person name="Henkel C."/>
            <person name="Chen W.J."/>
            <person name="Zahm M."/>
            <person name="Cabau C."/>
            <person name="Klopp C."/>
            <person name="Thompson A.W."/>
            <person name="Robinson-Rechavi M."/>
            <person name="Braasch I."/>
            <person name="Lecointre G."/>
            <person name="Bobe J."/>
            <person name="Postlethwait J.H."/>
            <person name="Berthelot C."/>
            <person name="Roest Crollius H."/>
            <person name="Guiguen Y."/>
        </authorList>
    </citation>
    <scope>NUCLEOTIDE SEQUENCE</scope>
    <source>
        <strain evidence="11">Concon-B</strain>
    </source>
</reference>
<dbReference type="InterPro" id="IPR008936">
    <property type="entry name" value="Rho_GTPase_activation_prot"/>
</dbReference>
<accession>A0A9Q1I2P3</accession>
<evidence type="ECO:0000256" key="8">
    <source>
        <dbReference type="SAM" id="MobiDB-lite"/>
    </source>
</evidence>
<comment type="subcellular location">
    <subcellularLocation>
        <location evidence="1">Nucleus</location>
    </subcellularLocation>
</comment>
<evidence type="ECO:0000256" key="6">
    <source>
        <dbReference type="ARBA" id="ARBA00023242"/>
    </source>
</evidence>
<keyword evidence="5" id="KW-0007">Acetylation</keyword>
<dbReference type="PROSITE" id="PS51016">
    <property type="entry name" value="MYTH4"/>
    <property type="match status" value="1"/>
</dbReference>
<dbReference type="CDD" id="cd04389">
    <property type="entry name" value="RhoGAP_KIAA1688"/>
    <property type="match status" value="1"/>
</dbReference>
<evidence type="ECO:0000259" key="10">
    <source>
        <dbReference type="PROSITE" id="PS51016"/>
    </source>
</evidence>
<evidence type="ECO:0000313" key="12">
    <source>
        <dbReference type="Proteomes" id="UP001152803"/>
    </source>
</evidence>
<dbReference type="Pfam" id="PF00620">
    <property type="entry name" value="RhoGAP"/>
    <property type="match status" value="1"/>
</dbReference>
<feature type="domain" description="MyTH4" evidence="10">
    <location>
        <begin position="679"/>
        <end position="834"/>
    </location>
</feature>
<dbReference type="GO" id="GO:0005096">
    <property type="term" value="F:GTPase activator activity"/>
    <property type="evidence" value="ECO:0007669"/>
    <property type="project" value="UniProtKB-KW"/>
</dbReference>
<dbReference type="PANTHER" id="PTHR45876">
    <property type="entry name" value="FI04035P"/>
    <property type="match status" value="1"/>
</dbReference>